<evidence type="ECO:0000256" key="4">
    <source>
        <dbReference type="ARBA" id="ARBA00023125"/>
    </source>
</evidence>
<dbReference type="InterPro" id="IPR036388">
    <property type="entry name" value="WH-like_DNA-bd_sf"/>
</dbReference>
<dbReference type="Pfam" id="PF22381">
    <property type="entry name" value="Staph_reg_Sar_Rot"/>
    <property type="match status" value="1"/>
</dbReference>
<dbReference type="SMART" id="SM00347">
    <property type="entry name" value="HTH_MARR"/>
    <property type="match status" value="1"/>
</dbReference>
<dbReference type="GO" id="GO:0005737">
    <property type="term" value="C:cytoplasm"/>
    <property type="evidence" value="ECO:0007669"/>
    <property type="project" value="UniProtKB-SubCell"/>
</dbReference>
<keyword evidence="4 7" id="KW-0238">DNA-binding</keyword>
<evidence type="ECO:0000259" key="6">
    <source>
        <dbReference type="PROSITE" id="PS50995"/>
    </source>
</evidence>
<organism evidence="7 8">
    <name type="scientific">Camelimonas lactis</name>
    <dbReference type="NCBI Taxonomy" id="659006"/>
    <lineage>
        <taxon>Bacteria</taxon>
        <taxon>Pseudomonadati</taxon>
        <taxon>Pseudomonadota</taxon>
        <taxon>Alphaproteobacteria</taxon>
        <taxon>Hyphomicrobiales</taxon>
        <taxon>Chelatococcaceae</taxon>
        <taxon>Camelimonas</taxon>
    </lineage>
</organism>
<keyword evidence="5" id="KW-0804">Transcription</keyword>
<dbReference type="Proteomes" id="UP000294881">
    <property type="component" value="Unassembled WGS sequence"/>
</dbReference>
<protein>
    <submittedName>
        <fullName evidence="7">DNA-binding MarR family transcriptional regulator</fullName>
    </submittedName>
</protein>
<dbReference type="PANTHER" id="PTHR33164:SF5">
    <property type="entry name" value="ORGANIC HYDROPEROXIDE RESISTANCE TRANSCRIPTIONAL REGULATOR"/>
    <property type="match status" value="1"/>
</dbReference>
<comment type="subcellular location">
    <subcellularLocation>
        <location evidence="1">Cytoplasm</location>
    </subcellularLocation>
</comment>
<dbReference type="InterPro" id="IPR039422">
    <property type="entry name" value="MarR/SlyA-like"/>
</dbReference>
<reference evidence="7 8" key="1">
    <citation type="submission" date="2019-03" db="EMBL/GenBank/DDBJ databases">
        <title>Genomic Encyclopedia of Type Strains, Phase IV (KMG-IV): sequencing the most valuable type-strain genomes for metagenomic binning, comparative biology and taxonomic classification.</title>
        <authorList>
            <person name="Goeker M."/>
        </authorList>
    </citation>
    <scope>NUCLEOTIDE SEQUENCE [LARGE SCALE GENOMIC DNA]</scope>
    <source>
        <strain evidence="7 8">DSM 22958</strain>
    </source>
</reference>
<dbReference type="SUPFAM" id="SSF46785">
    <property type="entry name" value="Winged helix' DNA-binding domain"/>
    <property type="match status" value="1"/>
</dbReference>
<accession>A0A4R2GM24</accession>
<dbReference type="EMBL" id="SLWL01000014">
    <property type="protein sequence ID" value="TCO10312.1"/>
    <property type="molecule type" value="Genomic_DNA"/>
</dbReference>
<dbReference type="PRINTS" id="PR00598">
    <property type="entry name" value="HTHMARR"/>
</dbReference>
<evidence type="ECO:0000313" key="7">
    <source>
        <dbReference type="EMBL" id="TCO10312.1"/>
    </source>
</evidence>
<evidence type="ECO:0000256" key="2">
    <source>
        <dbReference type="ARBA" id="ARBA00022490"/>
    </source>
</evidence>
<dbReference type="PROSITE" id="PS50995">
    <property type="entry name" value="HTH_MARR_2"/>
    <property type="match status" value="1"/>
</dbReference>
<dbReference type="CDD" id="cd00090">
    <property type="entry name" value="HTH_ARSR"/>
    <property type="match status" value="1"/>
</dbReference>
<feature type="domain" description="HTH marR-type" evidence="6">
    <location>
        <begin position="20"/>
        <end position="161"/>
    </location>
</feature>
<evidence type="ECO:0000256" key="5">
    <source>
        <dbReference type="ARBA" id="ARBA00023163"/>
    </source>
</evidence>
<dbReference type="InterPro" id="IPR011991">
    <property type="entry name" value="ArsR-like_HTH"/>
</dbReference>
<keyword evidence="2" id="KW-0963">Cytoplasm</keyword>
<evidence type="ECO:0000256" key="1">
    <source>
        <dbReference type="ARBA" id="ARBA00004496"/>
    </source>
</evidence>
<dbReference type="InterPro" id="IPR000835">
    <property type="entry name" value="HTH_MarR-typ"/>
</dbReference>
<dbReference type="RefSeq" id="WP_132009518.1">
    <property type="nucleotide sequence ID" value="NZ_JBHUNN010000002.1"/>
</dbReference>
<dbReference type="InterPro" id="IPR036390">
    <property type="entry name" value="WH_DNA-bd_sf"/>
</dbReference>
<dbReference type="Gene3D" id="1.10.10.10">
    <property type="entry name" value="Winged helix-like DNA-binding domain superfamily/Winged helix DNA-binding domain"/>
    <property type="match status" value="1"/>
</dbReference>
<name>A0A4R2GM24_9HYPH</name>
<evidence type="ECO:0000313" key="8">
    <source>
        <dbReference type="Proteomes" id="UP000294881"/>
    </source>
</evidence>
<comment type="caution">
    <text evidence="7">The sequence shown here is derived from an EMBL/GenBank/DDBJ whole genome shotgun (WGS) entry which is preliminary data.</text>
</comment>
<gene>
    <name evidence="7" type="ORF">EV666_11415</name>
</gene>
<evidence type="ECO:0000256" key="3">
    <source>
        <dbReference type="ARBA" id="ARBA00023015"/>
    </source>
</evidence>
<proteinExistence type="predicted"/>
<keyword evidence="8" id="KW-1185">Reference proteome</keyword>
<sequence length="161" mass="17539">MNIRASLLPAGDTPTPMPLDEQLCFGLYAASMAITRLYKPTLDRLGITYPQFLVLQALHEQEGRTIGQIAARLGLESSTITPLVKRLEAAGLAERARNPQDERQVSVRLTEQGRERWAQTGCLAPLVMARCHVDPAALAALNADIRKLLDALNAGGRPEAE</sequence>
<keyword evidence="3" id="KW-0805">Transcription regulation</keyword>
<dbReference type="GO" id="GO:0003677">
    <property type="term" value="F:DNA binding"/>
    <property type="evidence" value="ECO:0007669"/>
    <property type="project" value="UniProtKB-KW"/>
</dbReference>
<dbReference type="AlphaFoldDB" id="A0A4R2GM24"/>
<dbReference type="GO" id="GO:0003700">
    <property type="term" value="F:DNA-binding transcription factor activity"/>
    <property type="evidence" value="ECO:0007669"/>
    <property type="project" value="InterPro"/>
</dbReference>
<dbReference type="OrthoDB" id="9806864at2"/>
<dbReference type="PANTHER" id="PTHR33164">
    <property type="entry name" value="TRANSCRIPTIONAL REGULATOR, MARR FAMILY"/>
    <property type="match status" value="1"/>
</dbReference>
<dbReference type="InterPro" id="IPR055166">
    <property type="entry name" value="Transc_reg_Sar_Rot_HTH"/>
</dbReference>
<dbReference type="GO" id="GO:0006950">
    <property type="term" value="P:response to stress"/>
    <property type="evidence" value="ECO:0007669"/>
    <property type="project" value="TreeGrafter"/>
</dbReference>